<evidence type="ECO:0000313" key="3">
    <source>
        <dbReference type="Proteomes" id="UP000432464"/>
    </source>
</evidence>
<comment type="caution">
    <text evidence="2">The sequence shown here is derived from an EMBL/GenBank/DDBJ whole genome shotgun (WGS) entry which is preliminary data.</text>
</comment>
<feature type="region of interest" description="Disordered" evidence="1">
    <location>
        <begin position="24"/>
        <end position="45"/>
    </location>
</feature>
<proteinExistence type="predicted"/>
<reference evidence="2 3" key="1">
    <citation type="submission" date="2019-11" db="EMBL/GenBank/DDBJ databases">
        <title>Nocardia sp. nov. CT2-14 isolated from soil.</title>
        <authorList>
            <person name="Kanchanasin P."/>
            <person name="Tanasupawat S."/>
            <person name="Yuki M."/>
            <person name="Kudo T."/>
        </authorList>
    </citation>
    <scope>NUCLEOTIDE SEQUENCE [LARGE SCALE GENOMIC DNA]</scope>
    <source>
        <strain evidence="2 3">CT2-14</strain>
    </source>
</reference>
<name>A0A6I3L0P5_9NOCA</name>
<keyword evidence="3" id="KW-1185">Reference proteome</keyword>
<sequence length="45" mass="4754">MDYDTLCREIADVEQVGAKLSDLVRPAPPGNGRGAEILHSATVTS</sequence>
<dbReference type="AlphaFoldDB" id="A0A6I3L0P5"/>
<evidence type="ECO:0000313" key="2">
    <source>
        <dbReference type="EMBL" id="MTE14196.1"/>
    </source>
</evidence>
<dbReference type="Proteomes" id="UP000432464">
    <property type="component" value="Unassembled WGS sequence"/>
</dbReference>
<evidence type="ECO:0000256" key="1">
    <source>
        <dbReference type="SAM" id="MobiDB-lite"/>
    </source>
</evidence>
<protein>
    <submittedName>
        <fullName evidence="2">Uncharacterized protein</fullName>
    </submittedName>
</protein>
<organism evidence="2 3">
    <name type="scientific">Nocardia aurantiaca</name>
    <dbReference type="NCBI Taxonomy" id="2675850"/>
    <lineage>
        <taxon>Bacteria</taxon>
        <taxon>Bacillati</taxon>
        <taxon>Actinomycetota</taxon>
        <taxon>Actinomycetes</taxon>
        <taxon>Mycobacteriales</taxon>
        <taxon>Nocardiaceae</taxon>
        <taxon>Nocardia</taxon>
    </lineage>
</organism>
<accession>A0A6I3L0P5</accession>
<dbReference type="RefSeq" id="WP_154788683.1">
    <property type="nucleotide sequence ID" value="NZ_WMBB01000007.1"/>
</dbReference>
<dbReference type="EMBL" id="WMBB01000007">
    <property type="protein sequence ID" value="MTE14196.1"/>
    <property type="molecule type" value="Genomic_DNA"/>
</dbReference>
<gene>
    <name evidence="2" type="ORF">GLP40_15665</name>
</gene>